<proteinExistence type="predicted"/>
<feature type="transmembrane region" description="Helical" evidence="1">
    <location>
        <begin position="173"/>
        <end position="190"/>
    </location>
</feature>
<accession>A0A1J5SVL9</accession>
<organism evidence="3">
    <name type="scientific">mine drainage metagenome</name>
    <dbReference type="NCBI Taxonomy" id="410659"/>
    <lineage>
        <taxon>unclassified sequences</taxon>
        <taxon>metagenomes</taxon>
        <taxon>ecological metagenomes</taxon>
    </lineage>
</organism>
<keyword evidence="1" id="KW-0472">Membrane</keyword>
<evidence type="ECO:0000313" key="3">
    <source>
        <dbReference type="EMBL" id="OIR05652.1"/>
    </source>
</evidence>
<gene>
    <name evidence="3" type="ORF">GALL_120860</name>
</gene>
<sequence>MQKIKIRSILFFIGIIFFQSLQAQNWDIDLLKQINPRYPVNNTWRTISSTAEPLAAGIPLGLIAYSLITDNHKLEMKSYEIAGSLFLAAAITEGIKIVDNRPRPYETYPDIIHPDSYETGHSFPSAHVSLAMSTATSLMLTTKKWYIAVPAYAWATSVAYSRMYLGQHYPSDVIAGAVVGAGSAWLSHWLNRKYFSKKK</sequence>
<reference evidence="3" key="1">
    <citation type="submission" date="2016-10" db="EMBL/GenBank/DDBJ databases">
        <title>Sequence of Gallionella enrichment culture.</title>
        <authorList>
            <person name="Poehlein A."/>
            <person name="Muehling M."/>
            <person name="Daniel R."/>
        </authorList>
    </citation>
    <scope>NUCLEOTIDE SEQUENCE</scope>
</reference>
<dbReference type="Gene3D" id="1.20.144.10">
    <property type="entry name" value="Phosphatidic acid phosphatase type 2/haloperoxidase"/>
    <property type="match status" value="1"/>
</dbReference>
<dbReference type="PANTHER" id="PTHR14969">
    <property type="entry name" value="SPHINGOSINE-1-PHOSPHATE PHOSPHOHYDROLASE"/>
    <property type="match status" value="1"/>
</dbReference>
<dbReference type="InterPro" id="IPR036938">
    <property type="entry name" value="PAP2/HPO_sf"/>
</dbReference>
<dbReference type="EMBL" id="MLJW01000048">
    <property type="protein sequence ID" value="OIR05652.1"/>
    <property type="molecule type" value="Genomic_DNA"/>
</dbReference>
<dbReference type="SUPFAM" id="SSF48317">
    <property type="entry name" value="Acid phosphatase/Vanadium-dependent haloperoxidase"/>
    <property type="match status" value="1"/>
</dbReference>
<feature type="domain" description="Phosphatidic acid phosphatase type 2/haloperoxidase" evidence="2">
    <location>
        <begin position="81"/>
        <end position="188"/>
    </location>
</feature>
<feature type="transmembrane region" description="Helical" evidence="1">
    <location>
        <begin position="47"/>
        <end position="68"/>
    </location>
</feature>
<name>A0A1J5SVL9_9ZZZZ</name>
<dbReference type="CDD" id="cd01610">
    <property type="entry name" value="PAP2_like"/>
    <property type="match status" value="1"/>
</dbReference>
<protein>
    <submittedName>
        <fullName evidence="3">Phosphatidylglycerophosphatase B</fullName>
    </submittedName>
</protein>
<keyword evidence="1" id="KW-0812">Transmembrane</keyword>
<keyword evidence="1" id="KW-1133">Transmembrane helix</keyword>
<dbReference type="Pfam" id="PF01569">
    <property type="entry name" value="PAP2"/>
    <property type="match status" value="1"/>
</dbReference>
<feature type="transmembrane region" description="Helical" evidence="1">
    <location>
        <begin position="145"/>
        <end position="161"/>
    </location>
</feature>
<dbReference type="InterPro" id="IPR000326">
    <property type="entry name" value="PAP2/HPO"/>
</dbReference>
<dbReference type="SMART" id="SM00014">
    <property type="entry name" value="acidPPc"/>
    <property type="match status" value="1"/>
</dbReference>
<comment type="caution">
    <text evidence="3">The sequence shown here is derived from an EMBL/GenBank/DDBJ whole genome shotgun (WGS) entry which is preliminary data.</text>
</comment>
<evidence type="ECO:0000259" key="2">
    <source>
        <dbReference type="SMART" id="SM00014"/>
    </source>
</evidence>
<dbReference type="AlphaFoldDB" id="A0A1J5SVL9"/>
<dbReference type="PANTHER" id="PTHR14969:SF13">
    <property type="entry name" value="AT30094P"/>
    <property type="match status" value="1"/>
</dbReference>
<evidence type="ECO:0000256" key="1">
    <source>
        <dbReference type="SAM" id="Phobius"/>
    </source>
</evidence>